<gene>
    <name evidence="1" type="ORF">ACH5RR_003372</name>
</gene>
<organism evidence="1 2">
    <name type="scientific">Cinchona calisaya</name>
    <dbReference type="NCBI Taxonomy" id="153742"/>
    <lineage>
        <taxon>Eukaryota</taxon>
        <taxon>Viridiplantae</taxon>
        <taxon>Streptophyta</taxon>
        <taxon>Embryophyta</taxon>
        <taxon>Tracheophyta</taxon>
        <taxon>Spermatophyta</taxon>
        <taxon>Magnoliopsida</taxon>
        <taxon>eudicotyledons</taxon>
        <taxon>Gunneridae</taxon>
        <taxon>Pentapetalae</taxon>
        <taxon>asterids</taxon>
        <taxon>lamiids</taxon>
        <taxon>Gentianales</taxon>
        <taxon>Rubiaceae</taxon>
        <taxon>Cinchonoideae</taxon>
        <taxon>Cinchoneae</taxon>
        <taxon>Cinchona</taxon>
    </lineage>
</organism>
<dbReference type="AlphaFoldDB" id="A0ABD3AUN0"/>
<evidence type="ECO:0000313" key="1">
    <source>
        <dbReference type="EMBL" id="KAL3534911.1"/>
    </source>
</evidence>
<accession>A0ABD3AUN0</accession>
<dbReference type="EMBL" id="JBJUIK010000002">
    <property type="protein sequence ID" value="KAL3534911.1"/>
    <property type="molecule type" value="Genomic_DNA"/>
</dbReference>
<sequence length="131" mass="14806">MLGFKDAIDFVNGQSPDKPMNFFSSNLYDPSVTKTIGETLRDFFRATQNKQNVLQSMFPGHLVEAVESLIVQNRLKRKAHDSPIQLRESARVVKNHGLSLPTNKLEAVRNVDPFSDLRTDSSSKKEMGDRI</sequence>
<dbReference type="Proteomes" id="UP001630127">
    <property type="component" value="Unassembled WGS sequence"/>
</dbReference>
<comment type="caution">
    <text evidence="1">The sequence shown here is derived from an EMBL/GenBank/DDBJ whole genome shotgun (WGS) entry which is preliminary data.</text>
</comment>
<keyword evidence="2" id="KW-1185">Reference proteome</keyword>
<name>A0ABD3AUN0_9GENT</name>
<proteinExistence type="predicted"/>
<protein>
    <submittedName>
        <fullName evidence="1">Uncharacterized protein</fullName>
    </submittedName>
</protein>
<reference evidence="1 2" key="1">
    <citation type="submission" date="2024-11" db="EMBL/GenBank/DDBJ databases">
        <title>A near-complete genome assembly of Cinchona calisaya.</title>
        <authorList>
            <person name="Lian D.C."/>
            <person name="Zhao X.W."/>
            <person name="Wei L."/>
        </authorList>
    </citation>
    <scope>NUCLEOTIDE SEQUENCE [LARGE SCALE GENOMIC DNA]</scope>
    <source>
        <tissue evidence="1">Nenye</tissue>
    </source>
</reference>
<evidence type="ECO:0000313" key="2">
    <source>
        <dbReference type="Proteomes" id="UP001630127"/>
    </source>
</evidence>